<keyword evidence="4" id="KW-1185">Reference proteome</keyword>
<protein>
    <submittedName>
        <fullName evidence="3">N-acetylglucosaminyl deacetylase, LmbE family</fullName>
    </submittedName>
</protein>
<accession>A0A239GZ39</accession>
<dbReference type="InterPro" id="IPR029062">
    <property type="entry name" value="Class_I_gatase-like"/>
</dbReference>
<dbReference type="Proteomes" id="UP000198356">
    <property type="component" value="Unassembled WGS sequence"/>
</dbReference>
<reference evidence="3 4" key="1">
    <citation type="submission" date="2017-06" db="EMBL/GenBank/DDBJ databases">
        <authorList>
            <person name="Kim H.J."/>
            <person name="Triplett B.A."/>
        </authorList>
    </citation>
    <scope>NUCLEOTIDE SEQUENCE [LARGE SCALE GENOMIC DNA]</scope>
    <source>
        <strain evidence="3 4">DSM 18704</strain>
    </source>
</reference>
<keyword evidence="1" id="KW-0732">Signal</keyword>
<dbReference type="InterPro" id="IPR024078">
    <property type="entry name" value="LmbE-like_dom_sf"/>
</dbReference>
<dbReference type="EMBL" id="FZOU01000002">
    <property type="protein sequence ID" value="SNS74479.1"/>
    <property type="molecule type" value="Genomic_DNA"/>
</dbReference>
<dbReference type="Pfam" id="PF02585">
    <property type="entry name" value="PIG-L"/>
    <property type="match status" value="1"/>
</dbReference>
<feature type="signal peptide" evidence="1">
    <location>
        <begin position="1"/>
        <end position="27"/>
    </location>
</feature>
<evidence type="ECO:0000259" key="2">
    <source>
        <dbReference type="Pfam" id="PF10633"/>
    </source>
</evidence>
<gene>
    <name evidence="3" type="ORF">SAMN05421770_102155</name>
</gene>
<dbReference type="InterPro" id="IPR003737">
    <property type="entry name" value="GlcNAc_PI_deacetylase-related"/>
</dbReference>
<dbReference type="SUPFAM" id="SSF102588">
    <property type="entry name" value="LmbE-like"/>
    <property type="match status" value="1"/>
</dbReference>
<dbReference type="InterPro" id="IPR018905">
    <property type="entry name" value="A-galactase_NEW3"/>
</dbReference>
<evidence type="ECO:0000313" key="4">
    <source>
        <dbReference type="Proteomes" id="UP000198356"/>
    </source>
</evidence>
<evidence type="ECO:0000313" key="3">
    <source>
        <dbReference type="EMBL" id="SNS74479.1"/>
    </source>
</evidence>
<feature type="domain" description="Alpha-galactosidase NEW3" evidence="2">
    <location>
        <begin position="628"/>
        <end position="685"/>
    </location>
</feature>
<sequence>MANSGSSPRLVTALALSLLLADTLPGAGQNPARNQNPTPQQTDPANLAADRVKANPIADPIPENTGAIALATSLRRLATRASMMMIVAHPDDEDGGMLTYESRGKGVRVAMLTLNRGEGGQNVMSADFYDALGLDRTQELLAADRYMGVDQMFGSVVDFGFSKTKEETLAKWGHDRVLYDAVRAVRLYRPLVLASVFVGGVTDGHGHHQVAGQIDQEVFNAAGDPKVFPEMKLPPWTPLKVYARIPFARIDDKGMFDYATNQYAPTKFYNYVSGVTTTTVPKANVVVPEGDADPLLGMSYLQFARKGLSMQRSQMGGMMRPPSAGVHDVEYHRYGSHLGQPDGEISGKETGFFDGIDTSLAGIASYVTSSPTEKAALQTELKKIQALVDQAQATFTPAEPEKIAPFLRDGFIAVTDLTDHVRASNITPVEKELVLHDLRVKHTQFNDALVQALSLTLTVGPACGQEMTAQPLAPGEKLPLAIGLKHNEETQLDSVGLTVESADGTALSSDSATPSCKDQVTVVVPSDAKPTRPYFFRPGIEQPYYDIAAPALRDSPITPYPLVAVARFRYDGVDLIMRQVVRGSNGPLVVVPPVSVSVSPGAGIIPLTEKTLSLTTHVRIDGLGQNGTGQTKGTLKLELPSGWTSSPETVALDSAQRGAERDVTFTVTPAKLVPGTEYTLTAVAEVDGHKYREGYRTAGYPGLQGTNLYRPATYRAYGVDVKIAPDLKVGYLPGTGDDVPATLENLGVHAKMLTVADLTADNLKNFDAVVLGVRPYEAHPDLAAASPALLAYAQAGGVVIAQYAYREFPSGVTPYPLSLGDNEKVVEETAPVKILEPDAALLNWPNKIGSKDFDGWVEERGHGFMASWDPHFTPLLETHDAGQAPQKGGLLIAETGKGKYIYTSLALYRQLPEGVPGGYRLFANLLSLGKAPAAK</sequence>
<dbReference type="AlphaFoldDB" id="A0A239GZ39"/>
<dbReference type="SUPFAM" id="SSF52317">
    <property type="entry name" value="Class I glutamine amidotransferase-like"/>
    <property type="match status" value="1"/>
</dbReference>
<name>A0A239GZ39_9BACT</name>
<feature type="chain" id="PRO_5013394380" evidence="1">
    <location>
        <begin position="28"/>
        <end position="935"/>
    </location>
</feature>
<organism evidence="3 4">
    <name type="scientific">Granulicella rosea</name>
    <dbReference type="NCBI Taxonomy" id="474952"/>
    <lineage>
        <taxon>Bacteria</taxon>
        <taxon>Pseudomonadati</taxon>
        <taxon>Acidobacteriota</taxon>
        <taxon>Terriglobia</taxon>
        <taxon>Terriglobales</taxon>
        <taxon>Acidobacteriaceae</taxon>
        <taxon>Granulicella</taxon>
    </lineage>
</organism>
<dbReference type="Gene3D" id="3.40.50.10320">
    <property type="entry name" value="LmbE-like"/>
    <property type="match status" value="1"/>
</dbReference>
<evidence type="ECO:0000256" key="1">
    <source>
        <dbReference type="SAM" id="SignalP"/>
    </source>
</evidence>
<dbReference type="Pfam" id="PF10633">
    <property type="entry name" value="NPCBM_assoc"/>
    <property type="match status" value="1"/>
</dbReference>
<dbReference type="RefSeq" id="WP_176441636.1">
    <property type="nucleotide sequence ID" value="NZ_FZOU01000002.1"/>
</dbReference>
<proteinExistence type="predicted"/>